<dbReference type="Proteomes" id="UP000078428">
    <property type="component" value="Unassembled WGS sequence"/>
</dbReference>
<gene>
    <name evidence="1" type="ORF">A6A04_03480</name>
</gene>
<protein>
    <submittedName>
        <fullName evidence="1">Uncharacterized protein</fullName>
    </submittedName>
</protein>
<reference evidence="1 2" key="1">
    <citation type="submission" date="2016-04" db="EMBL/GenBank/DDBJ databases">
        <title>Draft genome sequence of freshwater magnetotactic bacteria Magnetospirillum marisnigri SP-1 and Magnetospirillum moscoviense BB-1.</title>
        <authorList>
            <person name="Koziaeva V."/>
            <person name="Dziuba M.V."/>
            <person name="Ivanov T.M."/>
            <person name="Kuznetsov B."/>
            <person name="Grouzdev D.S."/>
        </authorList>
    </citation>
    <scope>NUCLEOTIDE SEQUENCE [LARGE SCALE GENOMIC DNA]</scope>
    <source>
        <strain evidence="1 2">SP-1</strain>
    </source>
</reference>
<proteinExistence type="predicted"/>
<dbReference type="AlphaFoldDB" id="A0A178MKR4"/>
<evidence type="ECO:0000313" key="1">
    <source>
        <dbReference type="EMBL" id="OAN49189.1"/>
    </source>
</evidence>
<keyword evidence="2" id="KW-1185">Reference proteome</keyword>
<accession>A0A178MKR4</accession>
<dbReference type="STRING" id="1285242.A6A04_03480"/>
<name>A0A178MKR4_9PROT</name>
<sequence length="68" mass="6966">MRVNREFQDADLAGFLQTADESIIAAALAGAEASRIDALRAALEAGTASGAAVDAAPIFQRLLSKYGG</sequence>
<organism evidence="1 2">
    <name type="scientific">Paramagnetospirillum marisnigri</name>
    <dbReference type="NCBI Taxonomy" id="1285242"/>
    <lineage>
        <taxon>Bacteria</taxon>
        <taxon>Pseudomonadati</taxon>
        <taxon>Pseudomonadota</taxon>
        <taxon>Alphaproteobacteria</taxon>
        <taxon>Rhodospirillales</taxon>
        <taxon>Magnetospirillaceae</taxon>
        <taxon>Paramagnetospirillum</taxon>
    </lineage>
</organism>
<comment type="caution">
    <text evidence="1">The sequence shown here is derived from an EMBL/GenBank/DDBJ whole genome shotgun (WGS) entry which is preliminary data.</text>
</comment>
<dbReference type="RefSeq" id="WP_068493576.1">
    <property type="nucleotide sequence ID" value="NZ_LWQT01000066.1"/>
</dbReference>
<dbReference type="EMBL" id="LWQT01000066">
    <property type="protein sequence ID" value="OAN49189.1"/>
    <property type="molecule type" value="Genomic_DNA"/>
</dbReference>
<evidence type="ECO:0000313" key="2">
    <source>
        <dbReference type="Proteomes" id="UP000078428"/>
    </source>
</evidence>